<evidence type="ECO:0000313" key="1">
    <source>
        <dbReference type="EMBL" id="RDX47830.1"/>
    </source>
</evidence>
<dbReference type="Proteomes" id="UP000256964">
    <property type="component" value="Unassembled WGS sequence"/>
</dbReference>
<evidence type="ECO:0000313" key="2">
    <source>
        <dbReference type="Proteomes" id="UP000256964"/>
    </source>
</evidence>
<reference evidence="1 2" key="1">
    <citation type="journal article" date="2018" name="Biotechnol. Biofuels">
        <title>Integrative visual omics of the white-rot fungus Polyporus brumalis exposes the biotechnological potential of its oxidative enzymes for delignifying raw plant biomass.</title>
        <authorList>
            <person name="Miyauchi S."/>
            <person name="Rancon A."/>
            <person name="Drula E."/>
            <person name="Hage H."/>
            <person name="Chaduli D."/>
            <person name="Favel A."/>
            <person name="Grisel S."/>
            <person name="Henrissat B."/>
            <person name="Herpoel-Gimbert I."/>
            <person name="Ruiz-Duenas F.J."/>
            <person name="Chevret D."/>
            <person name="Hainaut M."/>
            <person name="Lin J."/>
            <person name="Wang M."/>
            <person name="Pangilinan J."/>
            <person name="Lipzen A."/>
            <person name="Lesage-Meessen L."/>
            <person name="Navarro D."/>
            <person name="Riley R."/>
            <person name="Grigoriev I.V."/>
            <person name="Zhou S."/>
            <person name="Raouche S."/>
            <person name="Rosso M.N."/>
        </authorList>
    </citation>
    <scope>NUCLEOTIDE SEQUENCE [LARGE SCALE GENOMIC DNA]</scope>
    <source>
        <strain evidence="1 2">BRFM 1820</strain>
    </source>
</reference>
<gene>
    <name evidence="1" type="ORF">OH76DRAFT_1484283</name>
</gene>
<dbReference type="AlphaFoldDB" id="A0A371D5L7"/>
<organism evidence="1 2">
    <name type="scientific">Lentinus brumalis</name>
    <dbReference type="NCBI Taxonomy" id="2498619"/>
    <lineage>
        <taxon>Eukaryota</taxon>
        <taxon>Fungi</taxon>
        <taxon>Dikarya</taxon>
        <taxon>Basidiomycota</taxon>
        <taxon>Agaricomycotina</taxon>
        <taxon>Agaricomycetes</taxon>
        <taxon>Polyporales</taxon>
        <taxon>Polyporaceae</taxon>
        <taxon>Lentinus</taxon>
    </lineage>
</organism>
<proteinExistence type="predicted"/>
<name>A0A371D5L7_9APHY</name>
<sequence length="245" mass="27031">MSDLSDDDGGVTVVGDGAIAVVDDDDAILVDDDPPIVVVEDDELLLPVMDGDVPVAPADDEAILLDVWVNDRALRSIRRYVKQRDPEEGIFALSQLRLEECEWLPDFTLGFDGQPAKIRSVGTVCSTGFHADVHRCPEFAFAIDLARPVDKDALANIYALCEPDREAPPYFETFKRMRHRCASFVDVYKATKGIRSASASTRMPFTCVMVGDVVLVEATMRSLLHGLEFELAKIYLVAQAPIEID</sequence>
<accession>A0A371D5L7</accession>
<protein>
    <submittedName>
        <fullName evidence="1">Uncharacterized protein</fullName>
    </submittedName>
</protein>
<dbReference type="EMBL" id="KZ857415">
    <property type="protein sequence ID" value="RDX47830.1"/>
    <property type="molecule type" value="Genomic_DNA"/>
</dbReference>
<keyword evidence="2" id="KW-1185">Reference proteome</keyword>